<dbReference type="EMBL" id="QNVU01000097">
    <property type="protein sequence ID" value="REC40030.1"/>
    <property type="molecule type" value="Genomic_DNA"/>
</dbReference>
<gene>
    <name evidence="1" type="ORF">DRF68_20605</name>
</gene>
<dbReference type="Proteomes" id="UP000256924">
    <property type="component" value="Unassembled WGS sequence"/>
</dbReference>
<organism evidence="1 2">
    <name type="scientific">Candidatus Chryseobacterium massiliense</name>
    <dbReference type="NCBI Taxonomy" id="204089"/>
    <lineage>
        <taxon>Bacteria</taxon>
        <taxon>Pseudomonadati</taxon>
        <taxon>Bacteroidota</taxon>
        <taxon>Flavobacteriia</taxon>
        <taxon>Flavobacteriales</taxon>
        <taxon>Weeksellaceae</taxon>
        <taxon>Chryseobacterium group</taxon>
        <taxon>Chryseobacterium</taxon>
    </lineage>
</organism>
<accession>A0A3D9AFD3</accession>
<evidence type="ECO:0000313" key="2">
    <source>
        <dbReference type="Proteomes" id="UP000256924"/>
    </source>
</evidence>
<reference evidence="1 2" key="1">
    <citation type="journal article" date="2004" name="Emerg. Infect. Dis.">
        <title>Amoebae-resisting bacteria isolated from human nasal swabs by amoebal coculture.</title>
        <authorList>
            <person name="Greub G."/>
            <person name="La Scola B."/>
            <person name="Raoult D."/>
        </authorList>
    </citation>
    <scope>NUCLEOTIDE SEQUENCE [LARGE SCALE GENOMIC DNA]</scope>
    <source>
        <strain evidence="1 2">CCUG 51329</strain>
    </source>
</reference>
<sequence>MITDEYFIAESYMTVKMVKEVMAEFTWPVTYSVEKYNEYHISLKFPLCEIDLYNVPEDGVNVSFLTYDGGKTLNADEIDIIGFIDNHDPKRDYAIEYGTGGCTNLASS</sequence>
<name>A0A3D9AFD3_9FLAO</name>
<proteinExistence type="predicted"/>
<protein>
    <submittedName>
        <fullName evidence="1">Uncharacterized protein</fullName>
    </submittedName>
</protein>
<comment type="caution">
    <text evidence="1">The sequence shown here is derived from an EMBL/GenBank/DDBJ whole genome shotgun (WGS) entry which is preliminary data.</text>
</comment>
<dbReference type="AlphaFoldDB" id="A0A3D9AFD3"/>
<evidence type="ECO:0000313" key="1">
    <source>
        <dbReference type="EMBL" id="REC40030.1"/>
    </source>
</evidence>
<keyword evidence="2" id="KW-1185">Reference proteome</keyword>
<dbReference type="RefSeq" id="WP_116100177.1">
    <property type="nucleotide sequence ID" value="NZ_QNVU01000097.1"/>
</dbReference>